<name>A0A8J7G7E1_9ACTN</name>
<proteinExistence type="predicted"/>
<sequence>MSRSHPLAVGVALGVGAVIAALAGADQISDRHRLDRYGTVVEATVVDAHHSRSNNHLTVLAAAPLNRRIALGDWAG</sequence>
<dbReference type="AlphaFoldDB" id="A0A8J7G7E1"/>
<gene>
    <name evidence="1" type="ORF">IW245_000599</name>
</gene>
<dbReference type="Proteomes" id="UP000622552">
    <property type="component" value="Unassembled WGS sequence"/>
</dbReference>
<comment type="caution">
    <text evidence="1">The sequence shown here is derived from an EMBL/GenBank/DDBJ whole genome shotgun (WGS) entry which is preliminary data.</text>
</comment>
<keyword evidence="2" id="KW-1185">Reference proteome</keyword>
<evidence type="ECO:0000313" key="1">
    <source>
        <dbReference type="EMBL" id="MBG6134405.1"/>
    </source>
</evidence>
<evidence type="ECO:0000313" key="2">
    <source>
        <dbReference type="Proteomes" id="UP000622552"/>
    </source>
</evidence>
<dbReference type="EMBL" id="JADOUF010000001">
    <property type="protein sequence ID" value="MBG6134405.1"/>
    <property type="molecule type" value="Genomic_DNA"/>
</dbReference>
<organism evidence="1 2">
    <name type="scientific">Longispora fulva</name>
    <dbReference type="NCBI Taxonomy" id="619741"/>
    <lineage>
        <taxon>Bacteria</taxon>
        <taxon>Bacillati</taxon>
        <taxon>Actinomycetota</taxon>
        <taxon>Actinomycetes</taxon>
        <taxon>Micromonosporales</taxon>
        <taxon>Micromonosporaceae</taxon>
        <taxon>Longispora</taxon>
    </lineage>
</organism>
<accession>A0A8J7G7E1</accession>
<protein>
    <submittedName>
        <fullName evidence="1">Uncharacterized protein</fullName>
    </submittedName>
</protein>
<reference evidence="1" key="1">
    <citation type="submission" date="2020-11" db="EMBL/GenBank/DDBJ databases">
        <title>Sequencing the genomes of 1000 actinobacteria strains.</title>
        <authorList>
            <person name="Klenk H.-P."/>
        </authorList>
    </citation>
    <scope>NUCLEOTIDE SEQUENCE</scope>
    <source>
        <strain evidence="1">DSM 45356</strain>
    </source>
</reference>
<dbReference type="RefSeq" id="WP_197001650.1">
    <property type="nucleotide sequence ID" value="NZ_BONS01000028.1"/>
</dbReference>